<dbReference type="PRINTS" id="PR00463">
    <property type="entry name" value="EP450I"/>
</dbReference>
<keyword evidence="5 7" id="KW-0503">Monooxygenase</keyword>
<dbReference type="PANTHER" id="PTHR24291:SF130">
    <property type="entry name" value="CYTOCHROME P450 FAMILY"/>
    <property type="match status" value="1"/>
</dbReference>
<gene>
    <name evidence="9" type="ORF">CBOVIS_LOCUS6929</name>
</gene>
<accession>A0A8S1EX47</accession>
<keyword evidence="8" id="KW-0812">Transmembrane</keyword>
<dbReference type="AlphaFoldDB" id="A0A8S1EX47"/>
<evidence type="ECO:0000313" key="10">
    <source>
        <dbReference type="Proteomes" id="UP000494206"/>
    </source>
</evidence>
<dbReference type="PRINTS" id="PR00385">
    <property type="entry name" value="P450"/>
</dbReference>
<feature type="transmembrane region" description="Helical" evidence="8">
    <location>
        <begin position="6"/>
        <end position="26"/>
    </location>
</feature>
<dbReference type="PROSITE" id="PS00086">
    <property type="entry name" value="CYTOCHROME_P450"/>
    <property type="match status" value="1"/>
</dbReference>
<comment type="caution">
    <text evidence="9">The sequence shown here is derived from an EMBL/GenBank/DDBJ whole genome shotgun (WGS) entry which is preliminary data.</text>
</comment>
<evidence type="ECO:0000256" key="6">
    <source>
        <dbReference type="PIRSR" id="PIRSR602401-1"/>
    </source>
</evidence>
<dbReference type="PANTHER" id="PTHR24291">
    <property type="entry name" value="CYTOCHROME P450 FAMILY 4"/>
    <property type="match status" value="1"/>
</dbReference>
<dbReference type="Gene3D" id="1.10.630.10">
    <property type="entry name" value="Cytochrome P450"/>
    <property type="match status" value="1"/>
</dbReference>
<evidence type="ECO:0000256" key="7">
    <source>
        <dbReference type="RuleBase" id="RU000461"/>
    </source>
</evidence>
<evidence type="ECO:0000256" key="4">
    <source>
        <dbReference type="ARBA" id="ARBA00023004"/>
    </source>
</evidence>
<comment type="similarity">
    <text evidence="2 7">Belongs to the cytochrome P450 family.</text>
</comment>
<evidence type="ECO:0000256" key="3">
    <source>
        <dbReference type="ARBA" id="ARBA00022617"/>
    </source>
</evidence>
<keyword evidence="4 6" id="KW-0408">Iron</keyword>
<dbReference type="EMBL" id="CADEPM010000004">
    <property type="protein sequence ID" value="CAB3404627.1"/>
    <property type="molecule type" value="Genomic_DNA"/>
</dbReference>
<dbReference type="InterPro" id="IPR050196">
    <property type="entry name" value="Cytochrome_P450_Monoox"/>
</dbReference>
<name>A0A8S1EX47_9PELO</name>
<evidence type="ECO:0008006" key="11">
    <source>
        <dbReference type="Google" id="ProtNLM"/>
    </source>
</evidence>
<dbReference type="SUPFAM" id="SSF48264">
    <property type="entry name" value="Cytochrome P450"/>
    <property type="match status" value="1"/>
</dbReference>
<feature type="binding site" description="axial binding residue" evidence="6">
    <location>
        <position position="448"/>
    </location>
    <ligand>
        <name>heme</name>
        <dbReference type="ChEBI" id="CHEBI:30413"/>
    </ligand>
    <ligandPart>
        <name>Fe</name>
        <dbReference type="ChEBI" id="CHEBI:18248"/>
    </ligandPart>
</feature>
<dbReference type="InterPro" id="IPR017972">
    <property type="entry name" value="Cyt_P450_CS"/>
</dbReference>
<proteinExistence type="inferred from homology"/>
<dbReference type="OrthoDB" id="1470350at2759"/>
<sequence length="502" mass="57778">MAVEIYVILVFLIYIIFNASAIYNFVKERRRVISLLKKVPGPLALPIIGTTFQFKLNPKAFAQQMRDWAGYYNKVGTDLAIFWIGPHPMVIALNPVTIKAILESNVVINKSREYEIFLPWLGTGLLLAGGSKWRQRRKMLTPSFHFQVLNDFQAIFDYQSKILVDQLNKKVKETSTFDIFPFIKRCALDIICETAMGSTVNAQTYHSHPYVKAVSNMNILSYKYQRMPWLWIKPIKYLSGFAKQYEKNLATVTNFTKEVIESKTKEFEEAGNSWGNKDKKAFLDMLIELKEEGGLTYEDIREEVDTFMFEGHDTTSAGIGWTLWCLANNPENQKKAQQELDEIFGDSNRECTIDDLKQMKYVEKCVKEALRLRPSVPHFARIIEEDIDINGVTVPRGTSILISPAFIQNSDKFFDNPEIYDPERFSEENITKRPAYTYIPFSAGPRNCIGQKFALQEEKTVISWVLRKFEVFTDIGLGENMPLPETILRPELGFPITLTPRV</sequence>
<keyword evidence="7" id="KW-0560">Oxidoreductase</keyword>
<dbReference type="GO" id="GO:0004497">
    <property type="term" value="F:monooxygenase activity"/>
    <property type="evidence" value="ECO:0007669"/>
    <property type="project" value="UniProtKB-KW"/>
</dbReference>
<dbReference type="GO" id="GO:0005506">
    <property type="term" value="F:iron ion binding"/>
    <property type="evidence" value="ECO:0007669"/>
    <property type="project" value="InterPro"/>
</dbReference>
<dbReference type="Pfam" id="PF00067">
    <property type="entry name" value="p450"/>
    <property type="match status" value="1"/>
</dbReference>
<keyword evidence="6 7" id="KW-0479">Metal-binding</keyword>
<evidence type="ECO:0000256" key="5">
    <source>
        <dbReference type="ARBA" id="ARBA00023033"/>
    </source>
</evidence>
<evidence type="ECO:0000256" key="2">
    <source>
        <dbReference type="ARBA" id="ARBA00010617"/>
    </source>
</evidence>
<protein>
    <recommendedName>
        <fullName evidence="11">CYtochrome P450 family</fullName>
    </recommendedName>
</protein>
<dbReference type="InterPro" id="IPR036396">
    <property type="entry name" value="Cyt_P450_sf"/>
</dbReference>
<evidence type="ECO:0000256" key="8">
    <source>
        <dbReference type="SAM" id="Phobius"/>
    </source>
</evidence>
<dbReference type="Proteomes" id="UP000494206">
    <property type="component" value="Unassembled WGS sequence"/>
</dbReference>
<keyword evidence="8" id="KW-1133">Transmembrane helix</keyword>
<evidence type="ECO:0000313" key="9">
    <source>
        <dbReference type="EMBL" id="CAB3404627.1"/>
    </source>
</evidence>
<reference evidence="9 10" key="1">
    <citation type="submission" date="2020-04" db="EMBL/GenBank/DDBJ databases">
        <authorList>
            <person name="Laetsch R D."/>
            <person name="Stevens L."/>
            <person name="Kumar S."/>
            <person name="Blaxter L. M."/>
        </authorList>
    </citation>
    <scope>NUCLEOTIDE SEQUENCE [LARGE SCALE GENOMIC DNA]</scope>
</reference>
<dbReference type="InterPro" id="IPR002401">
    <property type="entry name" value="Cyt_P450_E_grp-I"/>
</dbReference>
<evidence type="ECO:0000256" key="1">
    <source>
        <dbReference type="ARBA" id="ARBA00001971"/>
    </source>
</evidence>
<keyword evidence="3 6" id="KW-0349">Heme</keyword>
<keyword evidence="10" id="KW-1185">Reference proteome</keyword>
<dbReference type="GO" id="GO:0016705">
    <property type="term" value="F:oxidoreductase activity, acting on paired donors, with incorporation or reduction of molecular oxygen"/>
    <property type="evidence" value="ECO:0007669"/>
    <property type="project" value="InterPro"/>
</dbReference>
<comment type="cofactor">
    <cofactor evidence="1 6">
        <name>heme</name>
        <dbReference type="ChEBI" id="CHEBI:30413"/>
    </cofactor>
</comment>
<dbReference type="CDD" id="cd20628">
    <property type="entry name" value="CYP4"/>
    <property type="match status" value="1"/>
</dbReference>
<dbReference type="InterPro" id="IPR001128">
    <property type="entry name" value="Cyt_P450"/>
</dbReference>
<keyword evidence="8" id="KW-0472">Membrane</keyword>
<dbReference type="GO" id="GO:0020037">
    <property type="term" value="F:heme binding"/>
    <property type="evidence" value="ECO:0007669"/>
    <property type="project" value="InterPro"/>
</dbReference>
<organism evidence="9 10">
    <name type="scientific">Caenorhabditis bovis</name>
    <dbReference type="NCBI Taxonomy" id="2654633"/>
    <lineage>
        <taxon>Eukaryota</taxon>
        <taxon>Metazoa</taxon>
        <taxon>Ecdysozoa</taxon>
        <taxon>Nematoda</taxon>
        <taxon>Chromadorea</taxon>
        <taxon>Rhabditida</taxon>
        <taxon>Rhabditina</taxon>
        <taxon>Rhabditomorpha</taxon>
        <taxon>Rhabditoidea</taxon>
        <taxon>Rhabditidae</taxon>
        <taxon>Peloderinae</taxon>
        <taxon>Caenorhabditis</taxon>
    </lineage>
</organism>